<keyword evidence="3" id="KW-1185">Reference proteome</keyword>
<dbReference type="Proteomes" id="UP000464214">
    <property type="component" value="Chromosome"/>
</dbReference>
<accession>A0A6P1P4Y7</accession>
<feature type="domain" description="Beta-lactamase-related" evidence="1">
    <location>
        <begin position="40"/>
        <end position="307"/>
    </location>
</feature>
<keyword evidence="2" id="KW-0378">Hydrolase</keyword>
<dbReference type="Gene3D" id="3.40.710.10">
    <property type="entry name" value="DD-peptidase/beta-lactamase superfamily"/>
    <property type="match status" value="1"/>
</dbReference>
<evidence type="ECO:0000313" key="3">
    <source>
        <dbReference type="Proteomes" id="UP000464214"/>
    </source>
</evidence>
<organism evidence="2 3">
    <name type="scientific">Nibribacter ruber</name>
    <dbReference type="NCBI Taxonomy" id="2698458"/>
    <lineage>
        <taxon>Bacteria</taxon>
        <taxon>Pseudomonadati</taxon>
        <taxon>Bacteroidota</taxon>
        <taxon>Cytophagia</taxon>
        <taxon>Cytophagales</taxon>
        <taxon>Hymenobacteraceae</taxon>
        <taxon>Nibribacter</taxon>
    </lineage>
</organism>
<dbReference type="SUPFAM" id="SSF56601">
    <property type="entry name" value="beta-lactamase/transpeptidase-like"/>
    <property type="match status" value="1"/>
</dbReference>
<dbReference type="InterPro" id="IPR001466">
    <property type="entry name" value="Beta-lactam-related"/>
</dbReference>
<dbReference type="InterPro" id="IPR012338">
    <property type="entry name" value="Beta-lactam/transpept-like"/>
</dbReference>
<dbReference type="InterPro" id="IPR050789">
    <property type="entry name" value="Diverse_Enzym_Activities"/>
</dbReference>
<dbReference type="PANTHER" id="PTHR43283">
    <property type="entry name" value="BETA-LACTAMASE-RELATED"/>
    <property type="match status" value="1"/>
</dbReference>
<dbReference type="Pfam" id="PF00144">
    <property type="entry name" value="Beta-lactamase"/>
    <property type="match status" value="1"/>
</dbReference>
<protein>
    <submittedName>
        <fullName evidence="2">Serine hydrolase</fullName>
    </submittedName>
</protein>
<dbReference type="KEGG" id="nib:GU926_11925"/>
<dbReference type="AlphaFoldDB" id="A0A6P1P4Y7"/>
<dbReference type="EMBL" id="CP047897">
    <property type="protein sequence ID" value="QHL89425.1"/>
    <property type="molecule type" value="Genomic_DNA"/>
</dbReference>
<evidence type="ECO:0000313" key="2">
    <source>
        <dbReference type="EMBL" id="QHL89425.1"/>
    </source>
</evidence>
<name>A0A6P1P4Y7_9BACT</name>
<evidence type="ECO:0000259" key="1">
    <source>
        <dbReference type="Pfam" id="PF00144"/>
    </source>
</evidence>
<dbReference type="GO" id="GO:0016787">
    <property type="term" value="F:hydrolase activity"/>
    <property type="evidence" value="ECO:0007669"/>
    <property type="project" value="UniProtKB-KW"/>
</dbReference>
<sequence>MYFPPVNSDAWATTSPQSLGWNTAALPYLDAFLDQSNTRAFLLLKNGKIVVEYYNGTNSSGTAFTVNSPWYWASAGKTLNAFLVGKAQENGYLSILDRPANFIGNGWTSLPLEQERKITIKHQLTMTTGLNDQVPNPHCYAPSCLTYKADAGTRWAYHNGPYTRLKDVVAKAVKQDFNAFFKTQLGDKIGMGGLWFASKDDFVFHSTARGMARFGLLMLNKGVWETTAVMRDQAYFNAMISPSQDLNRSYGYLWWLNGQSSFMLPTLQTTFSGSLVPDAPSDMYAALGKNGQFLNIVPSQNLILVRMGENPDDNEVPVVFLNDLWKKVNAVVKK</sequence>
<proteinExistence type="predicted"/>
<gene>
    <name evidence="2" type="ORF">GU926_11925</name>
</gene>
<reference evidence="2 3" key="1">
    <citation type="submission" date="2020-01" db="EMBL/GenBank/DDBJ databases">
        <authorList>
            <person name="Kim M."/>
        </authorList>
    </citation>
    <scope>NUCLEOTIDE SEQUENCE [LARGE SCALE GENOMIC DNA]</scope>
    <source>
        <strain evidence="2 3">BT10</strain>
    </source>
</reference>